<dbReference type="EMBL" id="JACJJL010000014">
    <property type="protein sequence ID" value="MBM6661962.1"/>
    <property type="molecule type" value="Genomic_DNA"/>
</dbReference>
<evidence type="ECO:0000256" key="1">
    <source>
        <dbReference type="SAM" id="Phobius"/>
    </source>
</evidence>
<dbReference type="Pfam" id="PF00226">
    <property type="entry name" value="DnaJ"/>
    <property type="match status" value="1"/>
</dbReference>
<protein>
    <submittedName>
        <fullName evidence="3">DnaJ domain-containing protein</fullName>
    </submittedName>
</protein>
<reference evidence="3 4" key="1">
    <citation type="journal article" date="2021" name="Sci. Rep.">
        <title>The distribution of antibiotic resistance genes in chicken gut microbiota commensals.</title>
        <authorList>
            <person name="Juricova H."/>
            <person name="Matiasovicova J."/>
            <person name="Kubasova T."/>
            <person name="Cejkova D."/>
            <person name="Rychlik I."/>
        </authorList>
    </citation>
    <scope>NUCLEOTIDE SEQUENCE [LARGE SCALE GENOMIC DNA]</scope>
    <source>
        <strain evidence="3 4">An819</strain>
    </source>
</reference>
<proteinExistence type="predicted"/>
<keyword evidence="4" id="KW-1185">Reference proteome</keyword>
<dbReference type="PRINTS" id="PR00625">
    <property type="entry name" value="JDOMAIN"/>
</dbReference>
<dbReference type="CDD" id="cd06257">
    <property type="entry name" value="DnaJ"/>
    <property type="match status" value="1"/>
</dbReference>
<dbReference type="Gene3D" id="1.10.3680.10">
    <property type="entry name" value="TerB-like"/>
    <property type="match status" value="1"/>
</dbReference>
<dbReference type="InterPro" id="IPR036869">
    <property type="entry name" value="J_dom_sf"/>
</dbReference>
<feature type="transmembrane region" description="Helical" evidence="1">
    <location>
        <begin position="7"/>
        <end position="31"/>
    </location>
</feature>
<dbReference type="Pfam" id="PF05099">
    <property type="entry name" value="TerB"/>
    <property type="match status" value="1"/>
</dbReference>
<dbReference type="SMART" id="SM00271">
    <property type="entry name" value="DnaJ"/>
    <property type="match status" value="1"/>
</dbReference>
<feature type="domain" description="J" evidence="2">
    <location>
        <begin position="199"/>
        <end position="261"/>
    </location>
</feature>
<evidence type="ECO:0000259" key="2">
    <source>
        <dbReference type="PROSITE" id="PS50076"/>
    </source>
</evidence>
<dbReference type="PROSITE" id="PS50076">
    <property type="entry name" value="DNAJ_2"/>
    <property type="match status" value="1"/>
</dbReference>
<keyword evidence="1" id="KW-1133">Transmembrane helix</keyword>
<keyword evidence="1" id="KW-0812">Transmembrane</keyword>
<dbReference type="InterPro" id="IPR029024">
    <property type="entry name" value="TerB-like"/>
</dbReference>
<sequence length="262" mass="28520">MAAGKWIGSFLGWMAGGPLGALAGLVIGAMFDYGMDSVNTPDTGGGATGGSPYGSGRVYEGQRNSFLFAMLVLVSYVIKADGRVMHSEMEFVRRFLRSNFGEGALRQGEEILGKLFEEHKRVGNVAFRNTVADCCAQMSANMDYAQRLQLLNLLVLLAKADGTVVGEEVEAIRECAAWLRMASSDVDSMLNLGGDSLEAAYKVLGVPPTATDDEVRKAYRKLALEHHPDRVAALGEDIRRAAEKKFQEINEAKERIYKARGM</sequence>
<name>A0A939B5E1_9BACT</name>
<dbReference type="Proteomes" id="UP000764045">
    <property type="component" value="Unassembled WGS sequence"/>
</dbReference>
<dbReference type="InterPro" id="IPR007791">
    <property type="entry name" value="DjlA_N"/>
</dbReference>
<evidence type="ECO:0000313" key="3">
    <source>
        <dbReference type="EMBL" id="MBM6661962.1"/>
    </source>
</evidence>
<dbReference type="AlphaFoldDB" id="A0A939B5E1"/>
<dbReference type="InterPro" id="IPR001623">
    <property type="entry name" value="DnaJ_domain"/>
</dbReference>
<dbReference type="Gene3D" id="1.10.287.110">
    <property type="entry name" value="DnaJ domain"/>
    <property type="match status" value="1"/>
</dbReference>
<dbReference type="RefSeq" id="WP_205109924.1">
    <property type="nucleotide sequence ID" value="NZ_CAWUJD010000001.1"/>
</dbReference>
<dbReference type="PANTHER" id="PTHR24074">
    <property type="entry name" value="CO-CHAPERONE PROTEIN DJLA"/>
    <property type="match status" value="1"/>
</dbReference>
<accession>A0A939B5E1</accession>
<dbReference type="SUPFAM" id="SSF46565">
    <property type="entry name" value="Chaperone J-domain"/>
    <property type="match status" value="1"/>
</dbReference>
<comment type="caution">
    <text evidence="3">The sequence shown here is derived from an EMBL/GenBank/DDBJ whole genome shotgun (WGS) entry which is preliminary data.</text>
</comment>
<evidence type="ECO:0000313" key="4">
    <source>
        <dbReference type="Proteomes" id="UP000764045"/>
    </source>
</evidence>
<gene>
    <name evidence="3" type="ORF">H6B30_09420</name>
</gene>
<keyword evidence="1" id="KW-0472">Membrane</keyword>
<dbReference type="InterPro" id="IPR050817">
    <property type="entry name" value="DjlA_DnaK_co-chaperone"/>
</dbReference>
<organism evidence="3 4">
    <name type="scientific">Marseilla massiliensis</name>
    <dbReference type="NCBI Taxonomy" id="1841864"/>
    <lineage>
        <taxon>Bacteria</taxon>
        <taxon>Pseudomonadati</taxon>
        <taxon>Bacteroidota</taxon>
        <taxon>Bacteroidia</taxon>
        <taxon>Bacteroidales</taxon>
        <taxon>Prevotellaceae</taxon>
        <taxon>Marseilla</taxon>
    </lineage>
</organism>
<dbReference type="SUPFAM" id="SSF158682">
    <property type="entry name" value="TerB-like"/>
    <property type="match status" value="1"/>
</dbReference>